<dbReference type="Proteomes" id="UP000799092">
    <property type="component" value="Unassembled WGS sequence"/>
</dbReference>
<protein>
    <submittedName>
        <fullName evidence="2">Prolyl oligopeptidase family serine peptidase</fullName>
    </submittedName>
</protein>
<reference evidence="2" key="1">
    <citation type="submission" date="2019-11" db="EMBL/GenBank/DDBJ databases">
        <authorList>
            <person name="Li J."/>
        </authorList>
    </citation>
    <scope>NUCLEOTIDE SEQUENCE</scope>
    <source>
        <strain evidence="2">B6B</strain>
    </source>
</reference>
<dbReference type="OrthoDB" id="8183145at2"/>
<evidence type="ECO:0000313" key="3">
    <source>
        <dbReference type="Proteomes" id="UP000799092"/>
    </source>
</evidence>
<comment type="caution">
    <text evidence="2">The sequence shown here is derived from an EMBL/GenBank/DDBJ whole genome shotgun (WGS) entry which is preliminary data.</text>
</comment>
<evidence type="ECO:0000259" key="1">
    <source>
        <dbReference type="Pfam" id="PF02129"/>
    </source>
</evidence>
<dbReference type="Gene3D" id="3.40.50.1820">
    <property type="entry name" value="alpha/beta hydrolase"/>
    <property type="match status" value="1"/>
</dbReference>
<organism evidence="2 3">
    <name type="scientific">Aquibacillus halophilus</name>
    <dbReference type="NCBI Taxonomy" id="930132"/>
    <lineage>
        <taxon>Bacteria</taxon>
        <taxon>Bacillati</taxon>
        <taxon>Bacillota</taxon>
        <taxon>Bacilli</taxon>
        <taxon>Bacillales</taxon>
        <taxon>Bacillaceae</taxon>
        <taxon>Aquibacillus</taxon>
    </lineage>
</organism>
<accession>A0A6A8DFW2</accession>
<gene>
    <name evidence="2" type="ORF">GH741_08225</name>
</gene>
<dbReference type="PANTHER" id="PTHR47381:SF3">
    <property type="entry name" value="ALPHA_BETA-HYDROLASES SUPERFAMILY PROTEIN"/>
    <property type="match status" value="1"/>
</dbReference>
<dbReference type="InterPro" id="IPR029058">
    <property type="entry name" value="AB_hydrolase_fold"/>
</dbReference>
<dbReference type="SUPFAM" id="SSF53474">
    <property type="entry name" value="alpha/beta-Hydrolases"/>
    <property type="match status" value="1"/>
</dbReference>
<dbReference type="AlphaFoldDB" id="A0A6A8DFW2"/>
<dbReference type="PANTHER" id="PTHR47381">
    <property type="entry name" value="ALPHA/BETA-HYDROLASES SUPERFAMILY PROTEIN"/>
    <property type="match status" value="1"/>
</dbReference>
<keyword evidence="3" id="KW-1185">Reference proteome</keyword>
<proteinExistence type="predicted"/>
<dbReference type="EMBL" id="WJNG01000006">
    <property type="protein sequence ID" value="MRH42671.1"/>
    <property type="molecule type" value="Genomic_DNA"/>
</dbReference>
<feature type="domain" description="Xaa-Pro dipeptidyl-peptidase-like" evidence="1">
    <location>
        <begin position="50"/>
        <end position="205"/>
    </location>
</feature>
<dbReference type="InterPro" id="IPR000383">
    <property type="entry name" value="Xaa-Pro-like_dom"/>
</dbReference>
<dbReference type="RefSeq" id="WP_153736323.1">
    <property type="nucleotide sequence ID" value="NZ_WJNG01000006.1"/>
</dbReference>
<dbReference type="Pfam" id="PF02129">
    <property type="entry name" value="Peptidase_S15"/>
    <property type="match status" value="1"/>
</dbReference>
<name>A0A6A8DFW2_9BACI</name>
<dbReference type="GO" id="GO:0016787">
    <property type="term" value="F:hydrolase activity"/>
    <property type="evidence" value="ECO:0007669"/>
    <property type="project" value="InterPro"/>
</dbReference>
<sequence length="301" mass="34650">MNQQKRREELYRLLGDLPDKSQPISAKKLNEEVRDEYVLEKWLLDLNGVDKVPAYFVRPLNQQGPFPTILFNHSHGGQYHIGKNELLQGNTYLEEPSYAEELTKMGYAVLCIDAWGFGSRMGRSEGELFKEMLLNGKVLWGQMVYDSIRAIDYLTTRDDVDSTRIGTMGMSMGSVMSWWLAALDTRIKVCVDICGLVDFHTLIEDRGLDGHGIYFYVPNLLKHFSTSEINSLIVPRFHLSLAGDYDRLVPSKGLDKLDQHLKAVYEEKGASDRWNLLRYNTGHLETADMRYEVKVFLEKWL</sequence>
<evidence type="ECO:0000313" key="2">
    <source>
        <dbReference type="EMBL" id="MRH42671.1"/>
    </source>
</evidence>